<dbReference type="EMBL" id="CAUWAG010000003">
    <property type="protein sequence ID" value="CAJ2500567.1"/>
    <property type="molecule type" value="Genomic_DNA"/>
</dbReference>
<organism evidence="2 3">
    <name type="scientific">Anthostomella pinea</name>
    <dbReference type="NCBI Taxonomy" id="933095"/>
    <lineage>
        <taxon>Eukaryota</taxon>
        <taxon>Fungi</taxon>
        <taxon>Dikarya</taxon>
        <taxon>Ascomycota</taxon>
        <taxon>Pezizomycotina</taxon>
        <taxon>Sordariomycetes</taxon>
        <taxon>Xylariomycetidae</taxon>
        <taxon>Xylariales</taxon>
        <taxon>Xylariaceae</taxon>
        <taxon>Anthostomella</taxon>
    </lineage>
</organism>
<proteinExistence type="predicted"/>
<dbReference type="InterPro" id="IPR012337">
    <property type="entry name" value="RNaseH-like_sf"/>
</dbReference>
<dbReference type="PANTHER" id="PTHR43040:SF1">
    <property type="entry name" value="RIBONUCLEASE D"/>
    <property type="match status" value="1"/>
</dbReference>
<dbReference type="SUPFAM" id="SSF53098">
    <property type="entry name" value="Ribonuclease H-like"/>
    <property type="match status" value="1"/>
</dbReference>
<name>A0AAI8YDC2_9PEZI</name>
<dbReference type="InterPro" id="IPR036397">
    <property type="entry name" value="RNaseH_sf"/>
</dbReference>
<gene>
    <name evidence="2" type="ORF">KHLLAP_LOCUS1035</name>
</gene>
<accession>A0AAI8YDC2</accession>
<dbReference type="SMART" id="SM00474">
    <property type="entry name" value="35EXOc"/>
    <property type="match status" value="1"/>
</dbReference>
<dbReference type="PANTHER" id="PTHR43040">
    <property type="entry name" value="RIBONUCLEASE D"/>
    <property type="match status" value="1"/>
</dbReference>
<dbReference type="Gene3D" id="3.30.420.10">
    <property type="entry name" value="Ribonuclease H-like superfamily/Ribonuclease H"/>
    <property type="match status" value="1"/>
</dbReference>
<dbReference type="InterPro" id="IPR002562">
    <property type="entry name" value="3'-5'_exonuclease_dom"/>
</dbReference>
<dbReference type="AlphaFoldDB" id="A0AAI8YDC2"/>
<dbReference type="GO" id="GO:0008408">
    <property type="term" value="F:3'-5' exonuclease activity"/>
    <property type="evidence" value="ECO:0007669"/>
    <property type="project" value="InterPro"/>
</dbReference>
<evidence type="ECO:0000313" key="2">
    <source>
        <dbReference type="EMBL" id="CAJ2500567.1"/>
    </source>
</evidence>
<dbReference type="GO" id="GO:0006139">
    <property type="term" value="P:nucleobase-containing compound metabolic process"/>
    <property type="evidence" value="ECO:0007669"/>
    <property type="project" value="InterPro"/>
</dbReference>
<evidence type="ECO:0000259" key="1">
    <source>
        <dbReference type="SMART" id="SM00474"/>
    </source>
</evidence>
<evidence type="ECO:0000313" key="3">
    <source>
        <dbReference type="Proteomes" id="UP001295740"/>
    </source>
</evidence>
<comment type="caution">
    <text evidence="2">The sequence shown here is derived from an EMBL/GenBank/DDBJ whole genome shotgun (WGS) entry which is preliminary data.</text>
</comment>
<sequence>MQASFLDQSMGSYAFIDTTEALEEMLNALEPLPATPSSLYIDLEGENLSRHGNVALLQQHVLPTLRTYLIDITALKHEAFNTPGTKGHTFKDILESETIPKVFFDVRNDSDALYSHFQVKLTGVQDLQLMELAARLGGRSKKCVNGLTRSIENDALLTPIEKASWKSAKERGLTLFAPQRGGSYRVFSDRPLAEAIRIYCVQDVQFLPRLWAHYALRLTPTWNNRVQQASADRVAQSQTPGFNGKGRHMALAPAGWW</sequence>
<dbReference type="Pfam" id="PF01612">
    <property type="entry name" value="DNA_pol_A_exo1"/>
    <property type="match status" value="1"/>
</dbReference>
<feature type="domain" description="3'-5' exonuclease" evidence="1">
    <location>
        <begin position="13"/>
        <end position="219"/>
    </location>
</feature>
<protein>
    <submittedName>
        <fullName evidence="2">Uu.00g034200.m01.CDS01</fullName>
    </submittedName>
</protein>
<dbReference type="GO" id="GO:0003676">
    <property type="term" value="F:nucleic acid binding"/>
    <property type="evidence" value="ECO:0007669"/>
    <property type="project" value="InterPro"/>
</dbReference>
<keyword evidence="3" id="KW-1185">Reference proteome</keyword>
<dbReference type="Proteomes" id="UP001295740">
    <property type="component" value="Unassembled WGS sequence"/>
</dbReference>
<reference evidence="2" key="1">
    <citation type="submission" date="2023-10" db="EMBL/GenBank/DDBJ databases">
        <authorList>
            <person name="Hackl T."/>
        </authorList>
    </citation>
    <scope>NUCLEOTIDE SEQUENCE</scope>
</reference>